<dbReference type="GO" id="GO:0003746">
    <property type="term" value="F:translation elongation factor activity"/>
    <property type="evidence" value="ECO:0007669"/>
    <property type="project" value="UniProtKB-KW"/>
</dbReference>
<dbReference type="GO" id="GO:0005525">
    <property type="term" value="F:GTP binding"/>
    <property type="evidence" value="ECO:0007669"/>
    <property type="project" value="InterPro"/>
</dbReference>
<keyword evidence="3" id="KW-0648">Protein biosynthesis</keyword>
<organism evidence="5 6">
    <name type="scientific">Cavenderia fasciculata</name>
    <name type="common">Slime mold</name>
    <name type="synonym">Dictyostelium fasciculatum</name>
    <dbReference type="NCBI Taxonomy" id="261658"/>
    <lineage>
        <taxon>Eukaryota</taxon>
        <taxon>Amoebozoa</taxon>
        <taxon>Evosea</taxon>
        <taxon>Eumycetozoa</taxon>
        <taxon>Dictyostelia</taxon>
        <taxon>Acytosteliales</taxon>
        <taxon>Cavenderiaceae</taxon>
        <taxon>Cavenderia</taxon>
    </lineage>
</organism>
<dbReference type="GO" id="GO:0005829">
    <property type="term" value="C:cytosol"/>
    <property type="evidence" value="ECO:0007669"/>
    <property type="project" value="TreeGrafter"/>
</dbReference>
<sequence>MATQFSINVTNTEFDSFKGDDLLKLVMRRFLGVEECILSMVVTHLPSPIVAQRYRYTHLYKGPLDDAVATAIKNCDPNGPLMVYVSKMILSDGGRLVSFGRVFSGTLSTDQQVRILGSNYEKGSSEDLSVTTIPGTVVIVGPCVEPIADCPCGNIVGITGIDTLKTGTITTSEDAHAMAVVKLNVTPVIRVTVTQKNRGLASSDRRSQSSCQD</sequence>
<dbReference type="STRING" id="1054147.F4PMZ3"/>
<dbReference type="RefSeq" id="XP_004360737.1">
    <property type="nucleotide sequence ID" value="XM_004360680.1"/>
</dbReference>
<proteinExistence type="predicted"/>
<name>F4PMZ3_CACFS</name>
<dbReference type="OrthoDB" id="364892at2759"/>
<evidence type="ECO:0000313" key="6">
    <source>
        <dbReference type="Proteomes" id="UP000007797"/>
    </source>
</evidence>
<dbReference type="EMBL" id="GL883008">
    <property type="protein sequence ID" value="EGG22886.1"/>
    <property type="molecule type" value="Genomic_DNA"/>
</dbReference>
<dbReference type="GO" id="GO:0043022">
    <property type="term" value="F:ribosome binding"/>
    <property type="evidence" value="ECO:0007669"/>
    <property type="project" value="TreeGrafter"/>
</dbReference>
<dbReference type="GO" id="GO:1990904">
    <property type="term" value="C:ribonucleoprotein complex"/>
    <property type="evidence" value="ECO:0007669"/>
    <property type="project" value="TreeGrafter"/>
</dbReference>
<evidence type="ECO:0000256" key="2">
    <source>
        <dbReference type="ARBA" id="ARBA00022768"/>
    </source>
</evidence>
<feature type="domain" description="Translation elongation factor EFTu-like" evidence="4">
    <location>
        <begin position="97"/>
        <end position="169"/>
    </location>
</feature>
<dbReference type="Proteomes" id="UP000007797">
    <property type="component" value="Unassembled WGS sequence"/>
</dbReference>
<dbReference type="AlphaFoldDB" id="F4PMZ3"/>
<dbReference type="CDD" id="cd16268">
    <property type="entry name" value="EF2_II"/>
    <property type="match status" value="1"/>
</dbReference>
<keyword evidence="2 5" id="KW-0251">Elongation factor</keyword>
<dbReference type="KEGG" id="dfa:DFA_05016"/>
<dbReference type="PANTHER" id="PTHR42908">
    <property type="entry name" value="TRANSLATION ELONGATION FACTOR-RELATED"/>
    <property type="match status" value="1"/>
</dbReference>
<dbReference type="GO" id="GO:0003924">
    <property type="term" value="F:GTPase activity"/>
    <property type="evidence" value="ECO:0007669"/>
    <property type="project" value="TreeGrafter"/>
</dbReference>
<dbReference type="InterPro" id="IPR009000">
    <property type="entry name" value="Transl_B-barrel_sf"/>
</dbReference>
<keyword evidence="6" id="KW-1185">Reference proteome</keyword>
<dbReference type="InterPro" id="IPR004161">
    <property type="entry name" value="EFTu-like_2"/>
</dbReference>
<dbReference type="Gene3D" id="2.40.30.10">
    <property type="entry name" value="Translation factors"/>
    <property type="match status" value="1"/>
</dbReference>
<gene>
    <name evidence="5" type="ORF">DFA_05016</name>
</gene>
<evidence type="ECO:0000256" key="1">
    <source>
        <dbReference type="ARBA" id="ARBA00022490"/>
    </source>
</evidence>
<evidence type="ECO:0000313" key="5">
    <source>
        <dbReference type="EMBL" id="EGG22886.1"/>
    </source>
</evidence>
<dbReference type="GeneID" id="14875082"/>
<dbReference type="FunFam" id="2.40.30.10:FF:000010">
    <property type="entry name" value="Translation elongation factor 2"/>
    <property type="match status" value="1"/>
</dbReference>
<dbReference type="OMA" id="RIMVANY"/>
<keyword evidence="1" id="KW-0963">Cytoplasm</keyword>
<evidence type="ECO:0000259" key="4">
    <source>
        <dbReference type="Pfam" id="PF03144"/>
    </source>
</evidence>
<protein>
    <submittedName>
        <fullName evidence="5">Elongation factor 2</fullName>
    </submittedName>
</protein>
<dbReference type="PANTHER" id="PTHR42908:SF10">
    <property type="entry name" value="EUKARYOTIC TRANSLATION ELONGATION FACTOR 2"/>
    <property type="match status" value="1"/>
</dbReference>
<reference evidence="6" key="1">
    <citation type="journal article" date="2011" name="Genome Res.">
        <title>Phylogeny-wide analysis of social amoeba genomes highlights ancient origins for complex intercellular communication.</title>
        <authorList>
            <person name="Heidel A.J."/>
            <person name="Lawal H.M."/>
            <person name="Felder M."/>
            <person name="Schilde C."/>
            <person name="Helps N.R."/>
            <person name="Tunggal B."/>
            <person name="Rivero F."/>
            <person name="John U."/>
            <person name="Schleicher M."/>
            <person name="Eichinger L."/>
            <person name="Platzer M."/>
            <person name="Noegel A.A."/>
            <person name="Schaap P."/>
            <person name="Gloeckner G."/>
        </authorList>
    </citation>
    <scope>NUCLEOTIDE SEQUENCE [LARGE SCALE GENOMIC DNA]</scope>
    <source>
        <strain evidence="6">SH3</strain>
    </source>
</reference>
<dbReference type="SUPFAM" id="SSF50447">
    <property type="entry name" value="Translation proteins"/>
    <property type="match status" value="1"/>
</dbReference>
<evidence type="ECO:0000256" key="3">
    <source>
        <dbReference type="ARBA" id="ARBA00022917"/>
    </source>
</evidence>
<accession>F4PMZ3</accession>
<dbReference type="Pfam" id="PF03144">
    <property type="entry name" value="GTP_EFTU_D2"/>
    <property type="match status" value="1"/>
</dbReference>